<evidence type="ECO:0000313" key="4">
    <source>
        <dbReference type="Proteomes" id="UP000529861"/>
    </source>
</evidence>
<comment type="similarity">
    <text evidence="1">Belongs to the 3-oxoacid CoA-transferase subunit A family.</text>
</comment>
<evidence type="ECO:0000256" key="2">
    <source>
        <dbReference type="ARBA" id="ARBA00022679"/>
    </source>
</evidence>
<dbReference type="PROSITE" id="PS01273">
    <property type="entry name" value="COA_TRANSF_1"/>
    <property type="match status" value="1"/>
</dbReference>
<dbReference type="Pfam" id="PF01144">
    <property type="entry name" value="CoA_trans"/>
    <property type="match status" value="1"/>
</dbReference>
<evidence type="ECO:0000256" key="1">
    <source>
        <dbReference type="ARBA" id="ARBA00005612"/>
    </source>
</evidence>
<comment type="caution">
    <text evidence="3">The sequence shown here is derived from an EMBL/GenBank/DDBJ whole genome shotgun (WGS) entry which is preliminary data.</text>
</comment>
<dbReference type="GO" id="GO:0008410">
    <property type="term" value="F:CoA-transferase activity"/>
    <property type="evidence" value="ECO:0007669"/>
    <property type="project" value="InterPro"/>
</dbReference>
<organism evidence="3 4">
    <name type="scientific">Caldanaerobacter subterraneus</name>
    <dbReference type="NCBI Taxonomy" id="911092"/>
    <lineage>
        <taxon>Bacteria</taxon>
        <taxon>Bacillati</taxon>
        <taxon>Bacillota</taxon>
        <taxon>Clostridia</taxon>
        <taxon>Thermoanaerobacterales</taxon>
        <taxon>Thermoanaerobacteraceae</taxon>
        <taxon>Caldanaerobacter</taxon>
    </lineage>
</organism>
<protein>
    <submittedName>
        <fullName evidence="3">3-oxoacid CoA-transferase subunit A</fullName>
    </submittedName>
</protein>
<dbReference type="PANTHER" id="PTHR13707">
    <property type="entry name" value="KETOACID-COENZYME A TRANSFERASE"/>
    <property type="match status" value="1"/>
</dbReference>
<dbReference type="PANTHER" id="PTHR13707:SF60">
    <property type="entry name" value="ACETATE COA-TRANSFERASE SUBUNIT ALPHA"/>
    <property type="match status" value="1"/>
</dbReference>
<name>A0A7Y2L791_9THEO</name>
<dbReference type="RefSeq" id="WP_022588554.1">
    <property type="nucleotide sequence ID" value="NZ_JABEQB010000019.1"/>
</dbReference>
<dbReference type="Proteomes" id="UP000529861">
    <property type="component" value="Unassembled WGS sequence"/>
</dbReference>
<gene>
    <name evidence="3" type="ORF">HKI81_07595</name>
</gene>
<dbReference type="Gene3D" id="3.40.1080.10">
    <property type="entry name" value="Glutaconate Coenzyme A-transferase"/>
    <property type="match status" value="1"/>
</dbReference>
<dbReference type="SMART" id="SM00882">
    <property type="entry name" value="CoA_trans"/>
    <property type="match status" value="1"/>
</dbReference>
<reference evidence="3 4" key="1">
    <citation type="submission" date="2020-04" db="EMBL/GenBank/DDBJ databases">
        <title>Draft genome sequence of Caldanaerobacter sunterraneus. strain 1523vc isolated from Griffin hot spring, Kamchatka, Russia.</title>
        <authorList>
            <person name="Toshchakov S.V."/>
            <person name="Podosokorskaya O.A."/>
            <person name="Kublanov I.V."/>
            <person name="Korzhenkov A."/>
            <person name="Patrushev M.V."/>
        </authorList>
    </citation>
    <scope>NUCLEOTIDE SEQUENCE [LARGE SCALE GENOMIC DNA]</scope>
    <source>
        <strain evidence="3 4">1523vc</strain>
    </source>
</reference>
<dbReference type="InterPro" id="IPR037171">
    <property type="entry name" value="NagB/RpiA_transferase-like"/>
</dbReference>
<dbReference type="AlphaFoldDB" id="A0A7Y2L791"/>
<accession>A0A7Y2L791</accession>
<dbReference type="InterPro" id="IPR004163">
    <property type="entry name" value="CoA_transf_BS"/>
</dbReference>
<dbReference type="NCBIfam" id="TIGR02429">
    <property type="entry name" value="pcaI_scoA_fam"/>
    <property type="match status" value="1"/>
</dbReference>
<dbReference type="InterPro" id="IPR004165">
    <property type="entry name" value="CoA_trans_fam_I"/>
</dbReference>
<sequence length="221" mass="23750">MRKVVTFEELRPLFKDGMTLMIGGFLANGTPEKLIDLLIELNVKDLTIIANDTSFPDRGIGRLVVAGLVKKVITSHIGTNPVTGKLMNEGKIEVELVPQGTLAERIRAYGAGLGGILTPTGVGTMVEEGKQKITVNGKEYLLELPLGADIALIRGSIVDEFGNIYYKGTTRNFNPIMALAAKTVIVEAEKIVKVGEIKPEDVMTPGVLVDYIVKGGEGDDN</sequence>
<evidence type="ECO:0000313" key="3">
    <source>
        <dbReference type="EMBL" id="NNG67093.1"/>
    </source>
</evidence>
<dbReference type="SUPFAM" id="SSF100950">
    <property type="entry name" value="NagB/RpiA/CoA transferase-like"/>
    <property type="match status" value="1"/>
</dbReference>
<dbReference type="EMBL" id="JABEQB010000019">
    <property type="protein sequence ID" value="NNG67093.1"/>
    <property type="molecule type" value="Genomic_DNA"/>
</dbReference>
<keyword evidence="2 3" id="KW-0808">Transferase</keyword>
<proteinExistence type="inferred from homology"/>
<dbReference type="InterPro" id="IPR012792">
    <property type="entry name" value="3-oxoacid_CoA-transf_A"/>
</dbReference>